<dbReference type="Pfam" id="PF03004">
    <property type="entry name" value="Transposase_24"/>
    <property type="match status" value="1"/>
</dbReference>
<evidence type="ECO:0000313" key="2">
    <source>
        <dbReference type="EMBL" id="KAL0911582.1"/>
    </source>
</evidence>
<dbReference type="EMBL" id="JANQDX010000015">
    <property type="protein sequence ID" value="KAL0911582.1"/>
    <property type="molecule type" value="Genomic_DNA"/>
</dbReference>
<reference evidence="2 3" key="1">
    <citation type="journal article" date="2024" name="Plant Biotechnol. J.">
        <title>Dendrobium thyrsiflorum genome and its molecular insights into genes involved in important horticultural traits.</title>
        <authorList>
            <person name="Chen B."/>
            <person name="Wang J.Y."/>
            <person name="Zheng P.J."/>
            <person name="Li K.L."/>
            <person name="Liang Y.M."/>
            <person name="Chen X.F."/>
            <person name="Zhang C."/>
            <person name="Zhao X."/>
            <person name="He X."/>
            <person name="Zhang G.Q."/>
            <person name="Liu Z.J."/>
            <person name="Xu Q."/>
        </authorList>
    </citation>
    <scope>NUCLEOTIDE SEQUENCE [LARGE SCALE GENOMIC DNA]</scope>
    <source>
        <strain evidence="2">GZMU011</strain>
    </source>
</reference>
<sequence>MLGREPTAVELHNHTHRRQQNQQWVDDRARRTYDDYTRLRESQAAAGEGSSAGSADVSDYHTWTHAISGMQKERIYGLGSQASEEQSSSAISHSVGSQESLVIQQVANLAVELENVRKTQANMNTQILDSFSNSLFASKDVARIL</sequence>
<dbReference type="AlphaFoldDB" id="A0ABD0UFP5"/>
<dbReference type="Proteomes" id="UP001552299">
    <property type="component" value="Unassembled WGS sequence"/>
</dbReference>
<proteinExistence type="predicted"/>
<protein>
    <submittedName>
        <fullName evidence="2">Uncharacterized protein</fullName>
    </submittedName>
</protein>
<name>A0ABD0UFP5_DENTH</name>
<accession>A0ABD0UFP5</accession>
<feature type="region of interest" description="Disordered" evidence="1">
    <location>
        <begin position="1"/>
        <end position="25"/>
    </location>
</feature>
<gene>
    <name evidence="2" type="ORF">M5K25_019734</name>
</gene>
<dbReference type="InterPro" id="IPR004252">
    <property type="entry name" value="Probable_transposase_24"/>
</dbReference>
<evidence type="ECO:0000256" key="1">
    <source>
        <dbReference type="SAM" id="MobiDB-lite"/>
    </source>
</evidence>
<evidence type="ECO:0000313" key="3">
    <source>
        <dbReference type="Proteomes" id="UP001552299"/>
    </source>
</evidence>
<comment type="caution">
    <text evidence="2">The sequence shown here is derived from an EMBL/GenBank/DDBJ whole genome shotgun (WGS) entry which is preliminary data.</text>
</comment>
<keyword evidence="3" id="KW-1185">Reference proteome</keyword>
<organism evidence="2 3">
    <name type="scientific">Dendrobium thyrsiflorum</name>
    <name type="common">Pinecone-like raceme dendrobium</name>
    <name type="synonym">Orchid</name>
    <dbReference type="NCBI Taxonomy" id="117978"/>
    <lineage>
        <taxon>Eukaryota</taxon>
        <taxon>Viridiplantae</taxon>
        <taxon>Streptophyta</taxon>
        <taxon>Embryophyta</taxon>
        <taxon>Tracheophyta</taxon>
        <taxon>Spermatophyta</taxon>
        <taxon>Magnoliopsida</taxon>
        <taxon>Liliopsida</taxon>
        <taxon>Asparagales</taxon>
        <taxon>Orchidaceae</taxon>
        <taxon>Epidendroideae</taxon>
        <taxon>Malaxideae</taxon>
        <taxon>Dendrobiinae</taxon>
        <taxon>Dendrobium</taxon>
    </lineage>
</organism>